<proteinExistence type="predicted"/>
<gene>
    <name evidence="1" type="ORF">MNB_SV-6-1599</name>
</gene>
<keyword evidence="1" id="KW-0645">Protease</keyword>
<dbReference type="Pfam" id="PF12787">
    <property type="entry name" value="EcsC"/>
    <property type="match status" value="1"/>
</dbReference>
<evidence type="ECO:0000313" key="1">
    <source>
        <dbReference type="EMBL" id="SFV61043.1"/>
    </source>
</evidence>
<sequence>MLLNRRDLMELRVAKSILENPGFAIQVANYIGRPIEFAIDKIDSDMLNKATEVALRKSLDIAIGTIDIQHAKASSNIMHKLMVGTSGAIGGFFGMPSLPIELPISTTIMLRSIADIAQSQHHNLNDIDVRLACLEVFALGSTTNRSDDAGESAYFAARGALAYEMRLALHAVEGLSQRAIQEALAKGNLPILIKLINTIASRFGITVSEKLVAQTVPVIGSAGGAAINLLFINHFQNMAKGHFIVKRLERRYGADSVRSIYRKL</sequence>
<name>A0A1W1C5P3_9ZZZZ</name>
<dbReference type="InterPro" id="IPR024787">
    <property type="entry name" value="EcsC"/>
</dbReference>
<dbReference type="GO" id="GO:0006508">
    <property type="term" value="P:proteolysis"/>
    <property type="evidence" value="ECO:0007669"/>
    <property type="project" value="UniProtKB-KW"/>
</dbReference>
<protein>
    <submittedName>
        <fullName evidence="1">STAPHYLOLYTIC protease PREPROENZYME LASA</fullName>
    </submittedName>
</protein>
<dbReference type="AlphaFoldDB" id="A0A1W1C5P3"/>
<keyword evidence="1" id="KW-0378">Hydrolase</keyword>
<dbReference type="EMBL" id="FPHC01000063">
    <property type="protein sequence ID" value="SFV61043.1"/>
    <property type="molecule type" value="Genomic_DNA"/>
</dbReference>
<dbReference type="PANTHER" id="PTHR41260">
    <property type="entry name" value="PROTEIN ECSC"/>
    <property type="match status" value="1"/>
</dbReference>
<reference evidence="1" key="1">
    <citation type="submission" date="2016-10" db="EMBL/GenBank/DDBJ databases">
        <authorList>
            <person name="de Groot N.N."/>
        </authorList>
    </citation>
    <scope>NUCLEOTIDE SEQUENCE</scope>
</reference>
<dbReference type="PANTHER" id="PTHR41260:SF1">
    <property type="entry name" value="PROTEIN ECSC"/>
    <property type="match status" value="1"/>
</dbReference>
<organism evidence="1">
    <name type="scientific">hydrothermal vent metagenome</name>
    <dbReference type="NCBI Taxonomy" id="652676"/>
    <lineage>
        <taxon>unclassified sequences</taxon>
        <taxon>metagenomes</taxon>
        <taxon>ecological metagenomes</taxon>
    </lineage>
</organism>
<accession>A0A1W1C5P3</accession>
<dbReference type="GO" id="GO:0008233">
    <property type="term" value="F:peptidase activity"/>
    <property type="evidence" value="ECO:0007669"/>
    <property type="project" value="UniProtKB-KW"/>
</dbReference>